<dbReference type="EMBL" id="ML208262">
    <property type="protein sequence ID" value="TFK75612.1"/>
    <property type="molecule type" value="Genomic_DNA"/>
</dbReference>
<proteinExistence type="predicted"/>
<organism evidence="1 2">
    <name type="scientific">Pluteus cervinus</name>
    <dbReference type="NCBI Taxonomy" id="181527"/>
    <lineage>
        <taxon>Eukaryota</taxon>
        <taxon>Fungi</taxon>
        <taxon>Dikarya</taxon>
        <taxon>Basidiomycota</taxon>
        <taxon>Agaricomycotina</taxon>
        <taxon>Agaricomycetes</taxon>
        <taxon>Agaricomycetidae</taxon>
        <taxon>Agaricales</taxon>
        <taxon>Pluteineae</taxon>
        <taxon>Pluteaceae</taxon>
        <taxon>Pluteus</taxon>
    </lineage>
</organism>
<reference evidence="1 2" key="1">
    <citation type="journal article" date="2019" name="Nat. Ecol. Evol.">
        <title>Megaphylogeny resolves global patterns of mushroom evolution.</title>
        <authorList>
            <person name="Varga T."/>
            <person name="Krizsan K."/>
            <person name="Foldi C."/>
            <person name="Dima B."/>
            <person name="Sanchez-Garcia M."/>
            <person name="Sanchez-Ramirez S."/>
            <person name="Szollosi G.J."/>
            <person name="Szarkandi J.G."/>
            <person name="Papp V."/>
            <person name="Albert L."/>
            <person name="Andreopoulos W."/>
            <person name="Angelini C."/>
            <person name="Antonin V."/>
            <person name="Barry K.W."/>
            <person name="Bougher N.L."/>
            <person name="Buchanan P."/>
            <person name="Buyck B."/>
            <person name="Bense V."/>
            <person name="Catcheside P."/>
            <person name="Chovatia M."/>
            <person name="Cooper J."/>
            <person name="Damon W."/>
            <person name="Desjardin D."/>
            <person name="Finy P."/>
            <person name="Geml J."/>
            <person name="Haridas S."/>
            <person name="Hughes K."/>
            <person name="Justo A."/>
            <person name="Karasinski D."/>
            <person name="Kautmanova I."/>
            <person name="Kiss B."/>
            <person name="Kocsube S."/>
            <person name="Kotiranta H."/>
            <person name="LaButti K.M."/>
            <person name="Lechner B.E."/>
            <person name="Liimatainen K."/>
            <person name="Lipzen A."/>
            <person name="Lukacs Z."/>
            <person name="Mihaltcheva S."/>
            <person name="Morgado L.N."/>
            <person name="Niskanen T."/>
            <person name="Noordeloos M.E."/>
            <person name="Ohm R.A."/>
            <person name="Ortiz-Santana B."/>
            <person name="Ovrebo C."/>
            <person name="Racz N."/>
            <person name="Riley R."/>
            <person name="Savchenko A."/>
            <person name="Shiryaev A."/>
            <person name="Soop K."/>
            <person name="Spirin V."/>
            <person name="Szebenyi C."/>
            <person name="Tomsovsky M."/>
            <person name="Tulloss R.E."/>
            <person name="Uehling J."/>
            <person name="Grigoriev I.V."/>
            <person name="Vagvolgyi C."/>
            <person name="Papp T."/>
            <person name="Martin F.M."/>
            <person name="Miettinen O."/>
            <person name="Hibbett D.S."/>
            <person name="Nagy L.G."/>
        </authorList>
    </citation>
    <scope>NUCLEOTIDE SEQUENCE [LARGE SCALE GENOMIC DNA]</scope>
    <source>
        <strain evidence="1 2">NL-1719</strain>
    </source>
</reference>
<name>A0ACD3BDB8_9AGAR</name>
<accession>A0ACD3BDB8</accession>
<dbReference type="Proteomes" id="UP000308600">
    <property type="component" value="Unassembled WGS sequence"/>
</dbReference>
<keyword evidence="2" id="KW-1185">Reference proteome</keyword>
<gene>
    <name evidence="1" type="ORF">BDN72DRAFT_810477</name>
</gene>
<evidence type="ECO:0000313" key="2">
    <source>
        <dbReference type="Proteomes" id="UP000308600"/>
    </source>
</evidence>
<protein>
    <submittedName>
        <fullName evidence="1">Uncharacterized protein</fullName>
    </submittedName>
</protein>
<evidence type="ECO:0000313" key="1">
    <source>
        <dbReference type="EMBL" id="TFK75612.1"/>
    </source>
</evidence>
<sequence length="326" mass="35595">MVMANKWVLNVTTAPIFFIWTQLIIASILFLISDALRILPSRLTFDLKVCKGLIPNIVLNVTSLILSNYTLKNVDASFYQVARGLVLPFTVLTSGILLRTRPSLLILLACTVVTIGFFVGVFLDAVPVSSKGIFLGVASSFIAALHSAVIKISLDTVKSTTKDDNHAALALSWYTNLLSAVVLIPIFLLAGEGPGIVKLAFNLEELITPEGAPSHLETFLWGSFITGILGFLMSIASLLSIQVTSPITHMISSAVRGVAASLLGMWFFKEVITIGRASSIAIILAGSIWYTWIKNQETQRSKQSKGEYERVQMEDMEAANDEERKE</sequence>